<dbReference type="AlphaFoldDB" id="A0A0B0IG65"/>
<gene>
    <name evidence="6" type="ORF">LQ50_02450</name>
</gene>
<dbReference type="CDD" id="cd06314">
    <property type="entry name" value="PBP1_tmGBP"/>
    <property type="match status" value="1"/>
</dbReference>
<evidence type="ECO:0000313" key="6">
    <source>
        <dbReference type="EMBL" id="KHF41588.1"/>
    </source>
</evidence>
<keyword evidence="4" id="KW-0812">Transmembrane</keyword>
<name>A0A0B0IG65_9BACI</name>
<dbReference type="GO" id="GO:0030313">
    <property type="term" value="C:cell envelope"/>
    <property type="evidence" value="ECO:0007669"/>
    <property type="project" value="UniProtKB-SubCell"/>
</dbReference>
<dbReference type="GO" id="GO:0030246">
    <property type="term" value="F:carbohydrate binding"/>
    <property type="evidence" value="ECO:0007669"/>
    <property type="project" value="UniProtKB-ARBA"/>
</dbReference>
<dbReference type="Gene3D" id="3.40.50.2300">
    <property type="match status" value="2"/>
</dbReference>
<comment type="similarity">
    <text evidence="2">Belongs to the bacterial solute-binding protein 2 family.</text>
</comment>
<accession>A0A0B0IG65</accession>
<dbReference type="RefSeq" id="WP_034625670.1">
    <property type="nucleotide sequence ID" value="NZ_JRJU01000002.1"/>
</dbReference>
<protein>
    <recommendedName>
        <fullName evidence="5">Periplasmic binding protein domain-containing protein</fullName>
    </recommendedName>
</protein>
<dbReference type="InterPro" id="IPR025997">
    <property type="entry name" value="SBP_2_dom"/>
</dbReference>
<evidence type="ECO:0000256" key="2">
    <source>
        <dbReference type="ARBA" id="ARBA00007639"/>
    </source>
</evidence>
<evidence type="ECO:0000256" key="1">
    <source>
        <dbReference type="ARBA" id="ARBA00004196"/>
    </source>
</evidence>
<reference evidence="6 7" key="1">
    <citation type="submission" date="2014-09" db="EMBL/GenBank/DDBJ databases">
        <title>Genome sequencing and annotation of Bacillus Okhensis strain Kh10-101T.</title>
        <authorList>
            <person name="Prakash J.S."/>
        </authorList>
    </citation>
    <scope>NUCLEOTIDE SEQUENCE [LARGE SCALE GENOMIC DNA]</scope>
    <source>
        <strain evidence="7">Kh10-101T</strain>
    </source>
</reference>
<feature type="domain" description="Periplasmic binding protein" evidence="5">
    <location>
        <begin position="50"/>
        <end position="303"/>
    </location>
</feature>
<dbReference type="Proteomes" id="UP000030832">
    <property type="component" value="Unassembled WGS sequence"/>
</dbReference>
<dbReference type="PANTHER" id="PTHR46847:SF1">
    <property type="entry name" value="D-ALLOSE-BINDING PERIPLASMIC PROTEIN-RELATED"/>
    <property type="match status" value="1"/>
</dbReference>
<dbReference type="EMBL" id="JRJU01000002">
    <property type="protein sequence ID" value="KHF41588.1"/>
    <property type="molecule type" value="Genomic_DNA"/>
</dbReference>
<keyword evidence="7" id="KW-1185">Reference proteome</keyword>
<dbReference type="OrthoDB" id="6196975at2"/>
<dbReference type="PANTHER" id="PTHR46847">
    <property type="entry name" value="D-ALLOSE-BINDING PERIPLASMIC PROTEIN-RELATED"/>
    <property type="match status" value="1"/>
</dbReference>
<dbReference type="InterPro" id="IPR028082">
    <property type="entry name" value="Peripla_BP_I"/>
</dbReference>
<dbReference type="eggNOG" id="COG1879">
    <property type="taxonomic scope" value="Bacteria"/>
</dbReference>
<keyword evidence="4" id="KW-0472">Membrane</keyword>
<evidence type="ECO:0000256" key="4">
    <source>
        <dbReference type="SAM" id="Phobius"/>
    </source>
</evidence>
<keyword evidence="3" id="KW-0732">Signal</keyword>
<sequence>MKHSYYIYGLLLTVTGISVMLTYHFFMQSLDFEVPLNANGTTLKSEYHLALIVQELETPYLQELYAGAKDSAEENGITIEYMGTKQTNISDHMKLIEMAIASKVDGILTQGLSNEFEPVLTKALEKGIPVIIVDSDLEDNHLVTYVGTNNYDAGYEMGLAVVNESVGETKVVIITGSFIPNNLNERVQGFLDATSFEERIEVVSIESSNLSKIQGAEKTYQMLKKNPDISIFFGTSALDSLGIVEGIQKSNPTSDISIYAFDALEETVELIKNGEIHATLKQEPYEMGHLGVNLLIDQLEGKEILKEYHTSITLLRKEDVVDEY</sequence>
<evidence type="ECO:0000313" key="7">
    <source>
        <dbReference type="Proteomes" id="UP000030832"/>
    </source>
</evidence>
<evidence type="ECO:0000256" key="3">
    <source>
        <dbReference type="ARBA" id="ARBA00022729"/>
    </source>
</evidence>
<dbReference type="Pfam" id="PF13407">
    <property type="entry name" value="Peripla_BP_4"/>
    <property type="match status" value="1"/>
</dbReference>
<organism evidence="6 7">
    <name type="scientific">Halalkalibacter okhensis</name>
    <dbReference type="NCBI Taxonomy" id="333138"/>
    <lineage>
        <taxon>Bacteria</taxon>
        <taxon>Bacillati</taxon>
        <taxon>Bacillota</taxon>
        <taxon>Bacilli</taxon>
        <taxon>Bacillales</taxon>
        <taxon>Bacillaceae</taxon>
        <taxon>Halalkalibacter</taxon>
    </lineage>
</organism>
<feature type="transmembrane region" description="Helical" evidence="4">
    <location>
        <begin position="6"/>
        <end position="26"/>
    </location>
</feature>
<evidence type="ECO:0000259" key="5">
    <source>
        <dbReference type="Pfam" id="PF13407"/>
    </source>
</evidence>
<comment type="subcellular location">
    <subcellularLocation>
        <location evidence="1">Cell envelope</location>
    </subcellularLocation>
</comment>
<comment type="caution">
    <text evidence="6">The sequence shown here is derived from an EMBL/GenBank/DDBJ whole genome shotgun (WGS) entry which is preliminary data.</text>
</comment>
<keyword evidence="4" id="KW-1133">Transmembrane helix</keyword>
<proteinExistence type="inferred from homology"/>
<dbReference type="SUPFAM" id="SSF53822">
    <property type="entry name" value="Periplasmic binding protein-like I"/>
    <property type="match status" value="1"/>
</dbReference>
<dbReference type="STRING" id="333138.LQ50_02450"/>